<gene>
    <name evidence="3" type="ORF">J2X21_002024</name>
</gene>
<evidence type="ECO:0000313" key="4">
    <source>
        <dbReference type="Proteomes" id="UP001180825"/>
    </source>
</evidence>
<feature type="region of interest" description="Disordered" evidence="1">
    <location>
        <begin position="211"/>
        <end position="230"/>
    </location>
</feature>
<accession>A0ABU2A6R4</accession>
<reference evidence="3 4" key="1">
    <citation type="submission" date="2023-07" db="EMBL/GenBank/DDBJ databases">
        <title>Sorghum-associated microbial communities from plants grown in Nebraska, USA.</title>
        <authorList>
            <person name="Schachtman D."/>
        </authorList>
    </citation>
    <scope>NUCLEOTIDE SEQUENCE [LARGE SCALE GENOMIC DNA]</scope>
    <source>
        <strain evidence="3 4">BE316</strain>
    </source>
</reference>
<comment type="caution">
    <text evidence="3">The sequence shown here is derived from an EMBL/GenBank/DDBJ whole genome shotgun (WGS) entry which is preliminary data.</text>
</comment>
<organism evidence="3 4">
    <name type="scientific">Roseateles asaccharophilus</name>
    <dbReference type="NCBI Taxonomy" id="582607"/>
    <lineage>
        <taxon>Bacteria</taxon>
        <taxon>Pseudomonadati</taxon>
        <taxon>Pseudomonadota</taxon>
        <taxon>Betaproteobacteria</taxon>
        <taxon>Burkholderiales</taxon>
        <taxon>Sphaerotilaceae</taxon>
        <taxon>Roseateles</taxon>
    </lineage>
</organism>
<dbReference type="InterPro" id="IPR051474">
    <property type="entry name" value="Anti-sigma-K/W_factor"/>
</dbReference>
<evidence type="ECO:0000259" key="2">
    <source>
        <dbReference type="Pfam" id="PF10099"/>
    </source>
</evidence>
<dbReference type="InterPro" id="IPR018764">
    <property type="entry name" value="RskA_C"/>
</dbReference>
<evidence type="ECO:0000256" key="1">
    <source>
        <dbReference type="SAM" id="MobiDB-lite"/>
    </source>
</evidence>
<dbReference type="Pfam" id="PF10099">
    <property type="entry name" value="RskA_C"/>
    <property type="match status" value="1"/>
</dbReference>
<protein>
    <submittedName>
        <fullName evidence="3">Anti-sigma-K factor RskA</fullName>
    </submittedName>
</protein>
<dbReference type="EMBL" id="JAVDXV010000003">
    <property type="protein sequence ID" value="MDR7332891.1"/>
    <property type="molecule type" value="Genomic_DNA"/>
</dbReference>
<proteinExistence type="predicted"/>
<dbReference type="PANTHER" id="PTHR37461:SF1">
    <property type="entry name" value="ANTI-SIGMA-K FACTOR RSKA"/>
    <property type="match status" value="1"/>
</dbReference>
<feature type="domain" description="Anti-sigma K factor RskA C-terminal" evidence="2">
    <location>
        <begin position="99"/>
        <end position="224"/>
    </location>
</feature>
<dbReference type="RefSeq" id="WP_310327985.1">
    <property type="nucleotide sequence ID" value="NZ_JAVDXV010000003.1"/>
</dbReference>
<evidence type="ECO:0000313" key="3">
    <source>
        <dbReference type="EMBL" id="MDR7332891.1"/>
    </source>
</evidence>
<dbReference type="PANTHER" id="PTHR37461">
    <property type="entry name" value="ANTI-SIGMA-K FACTOR RSKA"/>
    <property type="match status" value="1"/>
</dbReference>
<sequence>MDYAHPQRADRLAAEYALGSLRGGARRRFERLLPSHPALAAATADWQDRLQLLAGQIEPVTPPASVWLAVQTRLFGAANDAQAAPPTTARLRLWQGFSAVALAASVVLALQLARPQPEAAPVVVVLRSTPEGVDRVLTGFVASVSADGRTLVLKPLAPLATQPGRALELWAVPRQGEPRSLGLVQAGDVPTTVRRAGLLDGTQAFAVSLEPAGGSPTGRPTGPIVSAGGI</sequence>
<keyword evidence="4" id="KW-1185">Reference proteome</keyword>
<name>A0ABU2A6R4_9BURK</name>
<dbReference type="Proteomes" id="UP001180825">
    <property type="component" value="Unassembled WGS sequence"/>
</dbReference>